<gene>
    <name evidence="2" type="ORF">GHT07_04985</name>
</gene>
<protein>
    <submittedName>
        <fullName evidence="2">Uncharacterized protein</fullName>
    </submittedName>
</protein>
<reference evidence="2 3" key="1">
    <citation type="submission" date="2019-11" db="EMBL/GenBank/DDBJ databases">
        <title>Caenimonas koreensis gen. nov., sp. nov., isolated from activated sludge.</title>
        <authorList>
            <person name="Seung H.R."/>
        </authorList>
    </citation>
    <scope>NUCLEOTIDE SEQUENCE [LARGE SCALE GENOMIC DNA]</scope>
    <source>
        <strain evidence="2 3">EMB320</strain>
    </source>
</reference>
<keyword evidence="1" id="KW-0812">Transmembrane</keyword>
<dbReference type="AlphaFoldDB" id="A0A844AQQ5"/>
<accession>A0A844AQQ5</accession>
<evidence type="ECO:0000256" key="1">
    <source>
        <dbReference type="SAM" id="Phobius"/>
    </source>
</evidence>
<organism evidence="2 3">
    <name type="scientific">Caenimonas koreensis DSM 17982</name>
    <dbReference type="NCBI Taxonomy" id="1121255"/>
    <lineage>
        <taxon>Bacteria</taxon>
        <taxon>Pseudomonadati</taxon>
        <taxon>Pseudomonadota</taxon>
        <taxon>Betaproteobacteria</taxon>
        <taxon>Burkholderiales</taxon>
        <taxon>Comamonadaceae</taxon>
        <taxon>Caenimonas</taxon>
    </lineage>
</organism>
<proteinExistence type="predicted"/>
<keyword evidence="1" id="KW-0472">Membrane</keyword>
<comment type="caution">
    <text evidence="2">The sequence shown here is derived from an EMBL/GenBank/DDBJ whole genome shotgun (WGS) entry which is preliminary data.</text>
</comment>
<feature type="transmembrane region" description="Helical" evidence="1">
    <location>
        <begin position="44"/>
        <end position="66"/>
    </location>
</feature>
<dbReference type="Proteomes" id="UP000487350">
    <property type="component" value="Unassembled WGS sequence"/>
</dbReference>
<feature type="transmembrane region" description="Helical" evidence="1">
    <location>
        <begin position="78"/>
        <end position="97"/>
    </location>
</feature>
<dbReference type="RefSeq" id="WP_153583963.1">
    <property type="nucleotide sequence ID" value="NZ_WJBU01000004.1"/>
</dbReference>
<name>A0A844AQQ5_9BURK</name>
<evidence type="ECO:0000313" key="3">
    <source>
        <dbReference type="Proteomes" id="UP000487350"/>
    </source>
</evidence>
<keyword evidence="3" id="KW-1185">Reference proteome</keyword>
<sequence length="103" mass="11182">MKMRAMWVAVWGLLILATANVTSNLLELFDLQDSMTKGSAPADILGYGIAPIWIATGFLLAILLFLGRNHVHRNQVAVVLAGFLALLIADWATYLKLLGSMGL</sequence>
<dbReference type="EMBL" id="WJBU01000004">
    <property type="protein sequence ID" value="MRD46620.1"/>
    <property type="molecule type" value="Genomic_DNA"/>
</dbReference>
<keyword evidence="1" id="KW-1133">Transmembrane helix</keyword>
<evidence type="ECO:0000313" key="2">
    <source>
        <dbReference type="EMBL" id="MRD46620.1"/>
    </source>
</evidence>